<organism evidence="1 2">
    <name type="scientific">Angustibacter aerolatus</name>
    <dbReference type="NCBI Taxonomy" id="1162965"/>
    <lineage>
        <taxon>Bacteria</taxon>
        <taxon>Bacillati</taxon>
        <taxon>Actinomycetota</taxon>
        <taxon>Actinomycetes</taxon>
        <taxon>Kineosporiales</taxon>
        <taxon>Kineosporiaceae</taxon>
    </lineage>
</organism>
<dbReference type="Pfam" id="PF11298">
    <property type="entry name" value="DUF3099"/>
    <property type="match status" value="1"/>
</dbReference>
<evidence type="ECO:0000313" key="1">
    <source>
        <dbReference type="EMBL" id="GMA84960.1"/>
    </source>
</evidence>
<name>A0ABQ6J9U3_9ACTN</name>
<dbReference type="InterPro" id="IPR021449">
    <property type="entry name" value="DUF3099"/>
</dbReference>
<accession>A0ABQ6J9U3</accession>
<comment type="caution">
    <text evidence="1">The sequence shown here is derived from an EMBL/GenBank/DDBJ whole genome shotgun (WGS) entry which is preliminary data.</text>
</comment>
<proteinExistence type="predicted"/>
<sequence>MRHTHAPAPEVHSITGAQTSLDDDLHGRMKRYLVSMSVRTLCFVLAVVFTGWLRWTFAAAAIILPYVAVVAANAGRSRPDPLVGYVPAERAIEGGQRRRMD</sequence>
<dbReference type="Proteomes" id="UP001157017">
    <property type="component" value="Unassembled WGS sequence"/>
</dbReference>
<keyword evidence="2" id="KW-1185">Reference proteome</keyword>
<protein>
    <recommendedName>
        <fullName evidence="3">DUF3099 domain-containing protein</fullName>
    </recommendedName>
</protein>
<evidence type="ECO:0008006" key="3">
    <source>
        <dbReference type="Google" id="ProtNLM"/>
    </source>
</evidence>
<reference evidence="2" key="1">
    <citation type="journal article" date="2019" name="Int. J. Syst. Evol. Microbiol.">
        <title>The Global Catalogue of Microorganisms (GCM) 10K type strain sequencing project: providing services to taxonomists for standard genome sequencing and annotation.</title>
        <authorList>
            <consortium name="The Broad Institute Genomics Platform"/>
            <consortium name="The Broad Institute Genome Sequencing Center for Infectious Disease"/>
            <person name="Wu L."/>
            <person name="Ma J."/>
        </authorList>
    </citation>
    <scope>NUCLEOTIDE SEQUENCE [LARGE SCALE GENOMIC DNA]</scope>
    <source>
        <strain evidence="2">NBRC 108730</strain>
    </source>
</reference>
<dbReference type="EMBL" id="BSUZ01000001">
    <property type="protein sequence ID" value="GMA84960.1"/>
    <property type="molecule type" value="Genomic_DNA"/>
</dbReference>
<evidence type="ECO:0000313" key="2">
    <source>
        <dbReference type="Proteomes" id="UP001157017"/>
    </source>
</evidence>
<gene>
    <name evidence="1" type="ORF">GCM10025868_02100</name>
</gene>